<reference evidence="2" key="1">
    <citation type="submission" date="2020-10" db="EMBL/GenBank/DDBJ databases">
        <authorList>
            <person name="Gilroy R."/>
        </authorList>
    </citation>
    <scope>NUCLEOTIDE SEQUENCE</scope>
    <source>
        <strain evidence="2">ChiW25-3613</strain>
    </source>
</reference>
<dbReference type="SUPFAM" id="SSF46785">
    <property type="entry name" value="Winged helix' DNA-binding domain"/>
    <property type="match status" value="1"/>
</dbReference>
<dbReference type="Gene3D" id="1.10.10.10">
    <property type="entry name" value="Winged helix-like DNA-binding domain superfamily/Winged helix DNA-binding domain"/>
    <property type="match status" value="1"/>
</dbReference>
<evidence type="ECO:0000259" key="1">
    <source>
        <dbReference type="PROSITE" id="PS50995"/>
    </source>
</evidence>
<reference evidence="2" key="2">
    <citation type="journal article" date="2021" name="PeerJ">
        <title>Extensive microbial diversity within the chicken gut microbiome revealed by metagenomics and culture.</title>
        <authorList>
            <person name="Gilroy R."/>
            <person name="Ravi A."/>
            <person name="Getino M."/>
            <person name="Pursley I."/>
            <person name="Horton D.L."/>
            <person name="Alikhan N.F."/>
            <person name="Baker D."/>
            <person name="Gharbi K."/>
            <person name="Hall N."/>
            <person name="Watson M."/>
            <person name="Adriaenssens E.M."/>
            <person name="Foster-Nyarko E."/>
            <person name="Jarju S."/>
            <person name="Secka A."/>
            <person name="Antonio M."/>
            <person name="Oren A."/>
            <person name="Chaudhuri R.R."/>
            <person name="La Ragione R."/>
            <person name="Hildebrand F."/>
            <person name="Pallen M.J."/>
        </authorList>
    </citation>
    <scope>NUCLEOTIDE SEQUENCE</scope>
    <source>
        <strain evidence="2">ChiW25-3613</strain>
    </source>
</reference>
<dbReference type="Proteomes" id="UP000824179">
    <property type="component" value="Unassembled WGS sequence"/>
</dbReference>
<proteinExistence type="predicted"/>
<comment type="caution">
    <text evidence="2">The sequence shown here is derived from an EMBL/GenBank/DDBJ whole genome shotgun (WGS) entry which is preliminary data.</text>
</comment>
<dbReference type="EMBL" id="DVHB01000048">
    <property type="protein sequence ID" value="HIR39236.1"/>
    <property type="molecule type" value="Genomic_DNA"/>
</dbReference>
<dbReference type="InterPro" id="IPR000835">
    <property type="entry name" value="HTH_MarR-typ"/>
</dbReference>
<feature type="domain" description="HTH marR-type" evidence="1">
    <location>
        <begin position="1"/>
        <end position="135"/>
    </location>
</feature>
<dbReference type="AlphaFoldDB" id="A0A9D1AHG6"/>
<evidence type="ECO:0000313" key="2">
    <source>
        <dbReference type="EMBL" id="HIR39236.1"/>
    </source>
</evidence>
<accession>A0A9D1AHG6</accession>
<name>A0A9D1AHG6_9FIRM</name>
<dbReference type="InterPro" id="IPR036388">
    <property type="entry name" value="WH-like_DNA-bd_sf"/>
</dbReference>
<evidence type="ECO:0000313" key="3">
    <source>
        <dbReference type="Proteomes" id="UP000824179"/>
    </source>
</evidence>
<dbReference type="GO" id="GO:0003677">
    <property type="term" value="F:DNA binding"/>
    <property type="evidence" value="ECO:0007669"/>
    <property type="project" value="InterPro"/>
</dbReference>
<gene>
    <name evidence="2" type="ORF">IAB90_02535</name>
</gene>
<protein>
    <submittedName>
        <fullName evidence="2">MarR family transcriptional regulator</fullName>
    </submittedName>
</protein>
<dbReference type="SMART" id="SM00347">
    <property type="entry name" value="HTH_MARR"/>
    <property type="match status" value="1"/>
</dbReference>
<dbReference type="InterPro" id="IPR005471">
    <property type="entry name" value="Tscrpt_reg_IclR_N"/>
</dbReference>
<dbReference type="PROSITE" id="PS50995">
    <property type="entry name" value="HTH_MARR_2"/>
    <property type="match status" value="1"/>
</dbReference>
<sequence>MDKKQLRDGLMAQLWRMYSMDIMLYLREFLVGETALLECIASSGRTLTPGEISEKMHLSRARTANILRTLREKGFITMEVAGDDRRKMLVTMTAAGGAHLAGKHAYLERYFDEYVDVLGEKNISDLTALLKVTADSESVLMQKFGRGNV</sequence>
<organism evidence="2 3">
    <name type="scientific">Candidatus Coproplasma stercoripullorum</name>
    <dbReference type="NCBI Taxonomy" id="2840751"/>
    <lineage>
        <taxon>Bacteria</taxon>
        <taxon>Bacillati</taxon>
        <taxon>Bacillota</taxon>
        <taxon>Clostridia</taxon>
        <taxon>Eubacteriales</taxon>
        <taxon>Candidatus Coproplasma</taxon>
    </lineage>
</organism>
<dbReference type="Pfam" id="PF09339">
    <property type="entry name" value="HTH_IclR"/>
    <property type="match status" value="1"/>
</dbReference>
<dbReference type="InterPro" id="IPR036390">
    <property type="entry name" value="WH_DNA-bd_sf"/>
</dbReference>
<dbReference type="GO" id="GO:0003700">
    <property type="term" value="F:DNA-binding transcription factor activity"/>
    <property type="evidence" value="ECO:0007669"/>
    <property type="project" value="InterPro"/>
</dbReference>